<dbReference type="Gene3D" id="2.40.10.220">
    <property type="entry name" value="predicted glycosyltransferase like domains"/>
    <property type="match status" value="1"/>
</dbReference>
<evidence type="ECO:0000259" key="1">
    <source>
        <dbReference type="Pfam" id="PF07238"/>
    </source>
</evidence>
<dbReference type="AlphaFoldDB" id="A0A2K1P3T7"/>
<dbReference type="RefSeq" id="WP_169924938.1">
    <property type="nucleotide sequence ID" value="NZ_AZRL01000005.1"/>
</dbReference>
<evidence type="ECO:0000313" key="4">
    <source>
        <dbReference type="Proteomes" id="UP000236434"/>
    </source>
</evidence>
<proteinExistence type="predicted"/>
<comment type="caution">
    <text evidence="3">The sequence shown here is derived from an EMBL/GenBank/DDBJ whole genome shotgun (WGS) entry which is preliminary data.</text>
</comment>
<accession>A0A2K1P3T7</accession>
<evidence type="ECO:0008006" key="5">
    <source>
        <dbReference type="Google" id="ProtNLM"/>
    </source>
</evidence>
<feature type="domain" description="PilZ" evidence="1">
    <location>
        <begin position="108"/>
        <end position="222"/>
    </location>
</feature>
<evidence type="ECO:0000313" key="3">
    <source>
        <dbReference type="EMBL" id="PNR97387.1"/>
    </source>
</evidence>
<feature type="domain" description="Type III secretion system flagellar brake protein YcgR PilZN" evidence="2">
    <location>
        <begin position="17"/>
        <end position="101"/>
    </location>
</feature>
<dbReference type="Pfam" id="PF07238">
    <property type="entry name" value="PilZ"/>
    <property type="match status" value="1"/>
</dbReference>
<gene>
    <name evidence="3" type="ORF">X929_03110</name>
</gene>
<dbReference type="Pfam" id="PF12945">
    <property type="entry name" value="PilZNR"/>
    <property type="match status" value="1"/>
</dbReference>
<dbReference type="EMBL" id="AZRL01000005">
    <property type="protein sequence ID" value="PNR97387.1"/>
    <property type="molecule type" value="Genomic_DNA"/>
</dbReference>
<name>A0A2K1P3T7_9BACT</name>
<organism evidence="3 4">
    <name type="scientific">Petrotoga olearia DSM 13574</name>
    <dbReference type="NCBI Taxonomy" id="1122955"/>
    <lineage>
        <taxon>Bacteria</taxon>
        <taxon>Thermotogati</taxon>
        <taxon>Thermotogota</taxon>
        <taxon>Thermotogae</taxon>
        <taxon>Petrotogales</taxon>
        <taxon>Petrotogaceae</taxon>
        <taxon>Petrotoga</taxon>
    </lineage>
</organism>
<evidence type="ECO:0000259" key="2">
    <source>
        <dbReference type="Pfam" id="PF12945"/>
    </source>
</evidence>
<dbReference type="InterPro" id="IPR009926">
    <property type="entry name" value="T3SS_YcgR_PilZN"/>
</dbReference>
<sequence>MSDFVEKVSSKNVLYTNMPLDLEIQEKGIQGIYKSILYEYDLNTNLAKIGMPIFKGAYLKIFQGTNLKMRAYSSRAVYLFKSKVYGSGKEGNIRYLMINIPETIVRVQRRQHARIPVSEEGTFYLKEEQENSKNQENVQPTQYRFITKDFSAGGLAIVTSKELKVGQRIILKLSLKNEIRLEDMESQVVRLIDKTTGGEYIYGIKFLNLTRDKEEELVRFVFKLERESYKKV</sequence>
<dbReference type="SUPFAM" id="SSF141371">
    <property type="entry name" value="PilZ domain-like"/>
    <property type="match status" value="1"/>
</dbReference>
<dbReference type="InterPro" id="IPR009875">
    <property type="entry name" value="PilZ_domain"/>
</dbReference>
<dbReference type="GO" id="GO:0035438">
    <property type="term" value="F:cyclic-di-GMP binding"/>
    <property type="evidence" value="ECO:0007669"/>
    <property type="project" value="InterPro"/>
</dbReference>
<reference evidence="3 4" key="1">
    <citation type="submission" date="2013-12" db="EMBL/GenBank/DDBJ databases">
        <title>Comparative genomics of Petrotoga isolates.</title>
        <authorList>
            <person name="Nesbo C.L."/>
            <person name="Charchuk R."/>
            <person name="Chow K."/>
        </authorList>
    </citation>
    <scope>NUCLEOTIDE SEQUENCE [LARGE SCALE GENOMIC DNA]</scope>
    <source>
        <strain evidence="3 4">DSM 13574</strain>
    </source>
</reference>
<dbReference type="Proteomes" id="UP000236434">
    <property type="component" value="Unassembled WGS sequence"/>
</dbReference>
<protein>
    <recommendedName>
        <fullName evidence="5">Pilus biosynthesis protein PilZ</fullName>
    </recommendedName>
</protein>